<evidence type="ECO:0000313" key="3">
    <source>
        <dbReference type="Proteomes" id="UP001590950"/>
    </source>
</evidence>
<reference evidence="2 3" key="1">
    <citation type="submission" date="2024-09" db="EMBL/GenBank/DDBJ databases">
        <title>Rethinking Asexuality: The Enigmatic Case of Functional Sexual Genes in Lepraria (Stereocaulaceae).</title>
        <authorList>
            <person name="Doellman M."/>
            <person name="Sun Y."/>
            <person name="Barcenas-Pena A."/>
            <person name="Lumbsch H.T."/>
            <person name="Grewe F."/>
        </authorList>
    </citation>
    <scope>NUCLEOTIDE SEQUENCE [LARGE SCALE GENOMIC DNA]</scope>
    <source>
        <strain evidence="2 3">Mercado 3170</strain>
    </source>
</reference>
<feature type="region of interest" description="Disordered" evidence="1">
    <location>
        <begin position="74"/>
        <end position="119"/>
    </location>
</feature>
<proteinExistence type="predicted"/>
<accession>A0ABR4A2P8</accession>
<organism evidence="2 3">
    <name type="scientific">Stereocaulon virgatum</name>
    <dbReference type="NCBI Taxonomy" id="373712"/>
    <lineage>
        <taxon>Eukaryota</taxon>
        <taxon>Fungi</taxon>
        <taxon>Dikarya</taxon>
        <taxon>Ascomycota</taxon>
        <taxon>Pezizomycotina</taxon>
        <taxon>Lecanoromycetes</taxon>
        <taxon>OSLEUM clade</taxon>
        <taxon>Lecanoromycetidae</taxon>
        <taxon>Lecanorales</taxon>
        <taxon>Lecanorineae</taxon>
        <taxon>Stereocaulaceae</taxon>
        <taxon>Stereocaulon</taxon>
    </lineage>
</organism>
<feature type="compositionally biased region" description="Polar residues" evidence="1">
    <location>
        <begin position="74"/>
        <end position="83"/>
    </location>
</feature>
<gene>
    <name evidence="2" type="ORF">N7G274_007971</name>
</gene>
<sequence>MQQQESEPCEYCWDVLDLDAARLCQQTFDLEPHHLSLPLSPPPIALAGNNPFEIALPLSPPMRFDRLIDMSNASFVSRPQNSTHNERKSGTKTHEPVSPKPIPEPKKDDSRKYISIRELFDNDDMDDARKINPFHPKY</sequence>
<dbReference type="Proteomes" id="UP001590950">
    <property type="component" value="Unassembled WGS sequence"/>
</dbReference>
<comment type="caution">
    <text evidence="2">The sequence shown here is derived from an EMBL/GenBank/DDBJ whole genome shotgun (WGS) entry which is preliminary data.</text>
</comment>
<feature type="compositionally biased region" description="Basic and acidic residues" evidence="1">
    <location>
        <begin position="84"/>
        <end position="112"/>
    </location>
</feature>
<dbReference type="EMBL" id="JBEFKJ010000026">
    <property type="protein sequence ID" value="KAL2039303.1"/>
    <property type="molecule type" value="Genomic_DNA"/>
</dbReference>
<protein>
    <submittedName>
        <fullName evidence="2">Uncharacterized protein</fullName>
    </submittedName>
</protein>
<evidence type="ECO:0000313" key="2">
    <source>
        <dbReference type="EMBL" id="KAL2039303.1"/>
    </source>
</evidence>
<name>A0ABR4A2P8_9LECA</name>
<evidence type="ECO:0000256" key="1">
    <source>
        <dbReference type="SAM" id="MobiDB-lite"/>
    </source>
</evidence>
<keyword evidence="3" id="KW-1185">Reference proteome</keyword>